<reference evidence="1 2" key="1">
    <citation type="submission" date="2017-09" db="EMBL/GenBank/DDBJ databases">
        <title>Sphingomonas panjinensis sp.nov., isolated from oil-contaminated soil.</title>
        <authorList>
            <person name="Wang L."/>
            <person name="Chen L."/>
        </authorList>
    </citation>
    <scope>NUCLEOTIDE SEQUENCE [LARGE SCALE GENOMIC DNA]</scope>
    <source>
        <strain evidence="1 2">FW-11</strain>
    </source>
</reference>
<dbReference type="AlphaFoldDB" id="A0A2T5G0V4"/>
<dbReference type="Proteomes" id="UP000244162">
    <property type="component" value="Unassembled WGS sequence"/>
</dbReference>
<evidence type="ECO:0000313" key="1">
    <source>
        <dbReference type="EMBL" id="PTQ12777.1"/>
    </source>
</evidence>
<protein>
    <submittedName>
        <fullName evidence="1">Uncharacterized protein</fullName>
    </submittedName>
</protein>
<comment type="caution">
    <text evidence="1">The sequence shown here is derived from an EMBL/GenBank/DDBJ whole genome shotgun (WGS) entry which is preliminary data.</text>
</comment>
<organism evidence="1 2">
    <name type="scientific">Sphingomonas oleivorans</name>
    <dbReference type="NCBI Taxonomy" id="1735121"/>
    <lineage>
        <taxon>Bacteria</taxon>
        <taxon>Pseudomonadati</taxon>
        <taxon>Pseudomonadota</taxon>
        <taxon>Alphaproteobacteria</taxon>
        <taxon>Sphingomonadales</taxon>
        <taxon>Sphingomonadaceae</taxon>
        <taxon>Sphingomonas</taxon>
    </lineage>
</organism>
<dbReference type="EMBL" id="NWBU01000004">
    <property type="protein sequence ID" value="PTQ12777.1"/>
    <property type="molecule type" value="Genomic_DNA"/>
</dbReference>
<gene>
    <name evidence="1" type="ORF">CLG96_01100</name>
</gene>
<name>A0A2T5G0V4_9SPHN</name>
<dbReference type="RefSeq" id="WP_107966015.1">
    <property type="nucleotide sequence ID" value="NZ_NWBU01000004.1"/>
</dbReference>
<proteinExistence type="predicted"/>
<accession>A0A2T5G0V4</accession>
<keyword evidence="2" id="KW-1185">Reference proteome</keyword>
<evidence type="ECO:0000313" key="2">
    <source>
        <dbReference type="Proteomes" id="UP000244162"/>
    </source>
</evidence>
<sequence length="86" mass="8968">MGPDRIKPAHAERLPLDFTLLGATLAARTASSATARAHARIEQAGRQHGTYYALAGLLRGHGAIDAAASLGGSFHPFVAHSSRARP</sequence>